<dbReference type="EMBL" id="JBHFFA010000002">
    <property type="protein sequence ID" value="KAL2642701.1"/>
    <property type="molecule type" value="Genomic_DNA"/>
</dbReference>
<evidence type="ECO:0000313" key="3">
    <source>
        <dbReference type="Proteomes" id="UP001605036"/>
    </source>
</evidence>
<dbReference type="PANTHER" id="PTHR31286:SF180">
    <property type="entry name" value="OS10G0362600 PROTEIN"/>
    <property type="match status" value="1"/>
</dbReference>
<keyword evidence="3" id="KW-1185">Reference proteome</keyword>
<feature type="compositionally biased region" description="Polar residues" evidence="1">
    <location>
        <begin position="293"/>
        <end position="308"/>
    </location>
</feature>
<evidence type="ECO:0008006" key="4">
    <source>
        <dbReference type="Google" id="ProtNLM"/>
    </source>
</evidence>
<evidence type="ECO:0000313" key="2">
    <source>
        <dbReference type="EMBL" id="KAL2642701.1"/>
    </source>
</evidence>
<accession>A0ABD1Z4J2</accession>
<feature type="compositionally biased region" description="Polar residues" evidence="1">
    <location>
        <begin position="274"/>
        <end position="286"/>
    </location>
</feature>
<feature type="region of interest" description="Disordered" evidence="1">
    <location>
        <begin position="230"/>
        <end position="311"/>
    </location>
</feature>
<gene>
    <name evidence="2" type="ORF">R1flu_010288</name>
</gene>
<dbReference type="AlphaFoldDB" id="A0ABD1Z4J2"/>
<name>A0ABD1Z4J2_9MARC</name>
<protein>
    <recommendedName>
        <fullName evidence="4">DUF4283 domain-containing protein</fullName>
    </recommendedName>
</protein>
<evidence type="ECO:0000256" key="1">
    <source>
        <dbReference type="SAM" id="MobiDB-lite"/>
    </source>
</evidence>
<sequence>MKTSMESDGQQVERLFKGLSAPDGPPSQYRIQRSLRQGIAAMTTLLNMGLVAIFPSNPPLLDRYKEWTLGHWEKRMRLSVLHSRFLGRSVFLTVFDNRKRRNRALGRHPPTINNNTAKLLPWTPQCEQEGVSLTTQLMWVELPRISSLYAEWVPDLFQQLGPVIQMPSTSFTLTYEDARAQILWDTKNEFPSFVEIELTDEDGRPPIVLRQEVRFLEPGKCRKCHQAFHGRRSCRPNPTDQGHKRKAQDQLPTEAPPDHGKRNFWNPERLADFQRSQAAETSSQRGLSKPPTALQSLQTQMKPTNSSHPHTKWVQKPEVLNTLRIPSLPWILP</sequence>
<comment type="caution">
    <text evidence="2">The sequence shown here is derived from an EMBL/GenBank/DDBJ whole genome shotgun (WGS) entry which is preliminary data.</text>
</comment>
<reference evidence="2 3" key="1">
    <citation type="submission" date="2024-09" db="EMBL/GenBank/DDBJ databases">
        <title>Chromosome-scale assembly of Riccia fluitans.</title>
        <authorList>
            <person name="Paukszto L."/>
            <person name="Sawicki J."/>
            <person name="Karawczyk K."/>
            <person name="Piernik-Szablinska J."/>
            <person name="Szczecinska M."/>
            <person name="Mazdziarz M."/>
        </authorList>
    </citation>
    <scope>NUCLEOTIDE SEQUENCE [LARGE SCALE GENOMIC DNA]</scope>
    <source>
        <strain evidence="2">Rf_01</strain>
        <tissue evidence="2">Aerial parts of the thallus</tissue>
    </source>
</reference>
<proteinExistence type="predicted"/>
<dbReference type="PANTHER" id="PTHR31286">
    <property type="entry name" value="GLYCINE-RICH CELL WALL STRUCTURAL PROTEIN 1.8-LIKE"/>
    <property type="match status" value="1"/>
</dbReference>
<organism evidence="2 3">
    <name type="scientific">Riccia fluitans</name>
    <dbReference type="NCBI Taxonomy" id="41844"/>
    <lineage>
        <taxon>Eukaryota</taxon>
        <taxon>Viridiplantae</taxon>
        <taxon>Streptophyta</taxon>
        <taxon>Embryophyta</taxon>
        <taxon>Marchantiophyta</taxon>
        <taxon>Marchantiopsida</taxon>
        <taxon>Marchantiidae</taxon>
        <taxon>Marchantiales</taxon>
        <taxon>Ricciaceae</taxon>
        <taxon>Riccia</taxon>
    </lineage>
</organism>
<dbReference type="Proteomes" id="UP001605036">
    <property type="component" value="Unassembled WGS sequence"/>
</dbReference>
<dbReference type="InterPro" id="IPR040256">
    <property type="entry name" value="At4g02000-like"/>
</dbReference>